<sequence>MEHLRNYPQDKCQITGANPEGSPASIHKRAQSTHGVLRTAPTTGPPAEHCEHGTHSGLYIAYNPQPGDETNKPCSDPISVKSCHSSETTVKYTSFDTIVQNLMNWEGALLAKDVKS</sequence>
<dbReference type="EMBL" id="JBDODL010002071">
    <property type="protein sequence ID" value="MES1922005.1"/>
    <property type="molecule type" value="Genomic_DNA"/>
</dbReference>
<name>A0ABV2AQR2_9EUKA</name>
<feature type="region of interest" description="Disordered" evidence="1">
    <location>
        <begin position="1"/>
        <end position="52"/>
    </location>
</feature>
<proteinExistence type="predicted"/>
<reference evidence="2 3" key="1">
    <citation type="journal article" date="2024" name="BMC Biol.">
        <title>Comparative genomics of Ascetosporea gives new insight into the evolutionary basis for animal parasitism in Rhizaria.</title>
        <authorList>
            <person name="Hiltunen Thoren M."/>
            <person name="Onut-Brannstrom I."/>
            <person name="Alfjorden A."/>
            <person name="Peckova H."/>
            <person name="Swords F."/>
            <person name="Hooper C."/>
            <person name="Holzer A.S."/>
            <person name="Bass D."/>
            <person name="Burki F."/>
        </authorList>
    </citation>
    <scope>NUCLEOTIDE SEQUENCE [LARGE SCALE GENOMIC DNA]</scope>
    <source>
        <strain evidence="2">20-A016</strain>
    </source>
</reference>
<dbReference type="Proteomes" id="UP001439008">
    <property type="component" value="Unassembled WGS sequence"/>
</dbReference>
<evidence type="ECO:0000256" key="1">
    <source>
        <dbReference type="SAM" id="MobiDB-lite"/>
    </source>
</evidence>
<organism evidence="2 3">
    <name type="scientific">Bonamia ostreae</name>
    <dbReference type="NCBI Taxonomy" id="126728"/>
    <lineage>
        <taxon>Eukaryota</taxon>
        <taxon>Sar</taxon>
        <taxon>Rhizaria</taxon>
        <taxon>Endomyxa</taxon>
        <taxon>Ascetosporea</taxon>
        <taxon>Haplosporida</taxon>
        <taxon>Bonamia</taxon>
    </lineage>
</organism>
<gene>
    <name evidence="2" type="ORF">MHBO_003528</name>
</gene>
<accession>A0ABV2AQR2</accession>
<comment type="caution">
    <text evidence="2">The sequence shown here is derived from an EMBL/GenBank/DDBJ whole genome shotgun (WGS) entry which is preliminary data.</text>
</comment>
<keyword evidence="3" id="KW-1185">Reference proteome</keyword>
<evidence type="ECO:0000313" key="2">
    <source>
        <dbReference type="EMBL" id="MES1922005.1"/>
    </source>
</evidence>
<evidence type="ECO:0000313" key="3">
    <source>
        <dbReference type="Proteomes" id="UP001439008"/>
    </source>
</evidence>
<protein>
    <submittedName>
        <fullName evidence="2">Uncharacterized protein</fullName>
    </submittedName>
</protein>